<gene>
    <name evidence="1" type="ORF">CAL13_16065</name>
</gene>
<proteinExistence type="predicted"/>
<sequence>MQLPSSTNAPAAAVSTALYDGAGAAADPARESRIDAKIAQYYSDLVNNVPAYLDLQMRAIMGTPLERDVHAQVETLIHAMKFIQQREEAESAAADEERLNRFLDQLSRYGQPGALSEAEAHFVYTKPFKHFLERSVAAIDMARPEDREQAQLALHRICTLLGSPSEFVKLMYAKTTIDRYCELFEAALSREPSVGTGYRG</sequence>
<reference evidence="1 2" key="1">
    <citation type="submission" date="2017-05" db="EMBL/GenBank/DDBJ databases">
        <title>Complete and WGS of Bordetella genogroups.</title>
        <authorList>
            <person name="Spilker T."/>
            <person name="LiPuma J."/>
        </authorList>
    </citation>
    <scope>NUCLEOTIDE SEQUENCE [LARGE SCALE GENOMIC DNA]</scope>
    <source>
        <strain evidence="1 2">AU17164</strain>
    </source>
</reference>
<evidence type="ECO:0000313" key="1">
    <source>
        <dbReference type="EMBL" id="ARP87549.1"/>
    </source>
</evidence>
<dbReference type="RefSeq" id="WP_086072937.1">
    <property type="nucleotide sequence ID" value="NZ_CP021109.1"/>
</dbReference>
<dbReference type="Proteomes" id="UP000194139">
    <property type="component" value="Chromosome"/>
</dbReference>
<dbReference type="AlphaFoldDB" id="A0A1W6Z349"/>
<evidence type="ECO:0000313" key="2">
    <source>
        <dbReference type="Proteomes" id="UP000194139"/>
    </source>
</evidence>
<keyword evidence="2" id="KW-1185">Reference proteome</keyword>
<name>A0A1W6Z349_9BORD</name>
<accession>A0A1W6Z349</accession>
<dbReference type="EMBL" id="CP021109">
    <property type="protein sequence ID" value="ARP87549.1"/>
    <property type="molecule type" value="Genomic_DNA"/>
</dbReference>
<organism evidence="1 2">
    <name type="scientific">Bordetella genomosp. 9</name>
    <dbReference type="NCBI Taxonomy" id="1416803"/>
    <lineage>
        <taxon>Bacteria</taxon>
        <taxon>Pseudomonadati</taxon>
        <taxon>Pseudomonadota</taxon>
        <taxon>Betaproteobacteria</taxon>
        <taxon>Burkholderiales</taxon>
        <taxon>Alcaligenaceae</taxon>
        <taxon>Bordetella</taxon>
    </lineage>
</organism>
<protein>
    <submittedName>
        <fullName evidence="1">Uncharacterized protein</fullName>
    </submittedName>
</protein>